<evidence type="ECO:0000313" key="1">
    <source>
        <dbReference type="EMBL" id="SEK06359.1"/>
    </source>
</evidence>
<dbReference type="STRING" id="1227549.SAMN05444007_11611"/>
<proteinExistence type="predicted"/>
<gene>
    <name evidence="1" type="ORF">SAMN05444007_11611</name>
</gene>
<dbReference type="AlphaFoldDB" id="A0A1H7DX69"/>
<name>A0A1H7DX69_9RHOB</name>
<protein>
    <recommendedName>
        <fullName evidence="3">DUF2793 domain-containing protein</fullName>
    </recommendedName>
</protein>
<organism evidence="1 2">
    <name type="scientific">Cribrihabitans marinus</name>
    <dbReference type="NCBI Taxonomy" id="1227549"/>
    <lineage>
        <taxon>Bacteria</taxon>
        <taxon>Pseudomonadati</taxon>
        <taxon>Pseudomonadota</taxon>
        <taxon>Alphaproteobacteria</taxon>
        <taxon>Rhodobacterales</taxon>
        <taxon>Paracoccaceae</taxon>
        <taxon>Cribrihabitans</taxon>
    </lineage>
</organism>
<dbReference type="EMBL" id="FNYD01000016">
    <property type="protein sequence ID" value="SEK06359.1"/>
    <property type="molecule type" value="Genomic_DNA"/>
</dbReference>
<dbReference type="OrthoDB" id="564699at2"/>
<dbReference type="Proteomes" id="UP000199379">
    <property type="component" value="Unassembled WGS sequence"/>
</dbReference>
<dbReference type="Pfam" id="PF10983">
    <property type="entry name" value="DUF2793"/>
    <property type="match status" value="1"/>
</dbReference>
<accession>A0A1H7DX69</accession>
<dbReference type="InterPro" id="IPR021251">
    <property type="entry name" value="DUF2793"/>
</dbReference>
<reference evidence="1 2" key="1">
    <citation type="submission" date="2016-10" db="EMBL/GenBank/DDBJ databases">
        <authorList>
            <person name="de Groot N.N."/>
        </authorList>
    </citation>
    <scope>NUCLEOTIDE SEQUENCE [LARGE SCALE GENOMIC DNA]</scope>
    <source>
        <strain evidence="1 2">DSM 29340</strain>
    </source>
</reference>
<evidence type="ECO:0000313" key="2">
    <source>
        <dbReference type="Proteomes" id="UP000199379"/>
    </source>
</evidence>
<sequence>MPHIRGYETYPLPCRPAGGRQGNSPLPHCLLGLPGTTTSNGAFTVTGTSPTLGLPYLQPSQAQKHVTHNEALARLDAVTQLSIAALGPSSPPASPAEGDRFIVGPGATGDWAGRDQQIAIHRGGAWSFTPPLPGWVALLRDIGTLVRFDGNEWVPVHVNDAETLGINAQADTVNRLSVAAPATLLNHDGDDHRLTVNKAGTGDTASLLFQSGWSGRAEVGLAGEDAFAIRVSPDGSTWQTALRLDPDSGAASGSAVQQGPEDASPGRLMLAEHGVLRAQILGPVAQIGGQPAGAILERGQTTQGHFVKWADGTMICSRTVTVDVDSSAPQLFDYPAPMATPLAVHAGGIDPAQASTAAQRRALGTLPVWATATGWHIQLEAPIAAETLEVALLAYGLWI</sequence>
<keyword evidence="2" id="KW-1185">Reference proteome</keyword>
<evidence type="ECO:0008006" key="3">
    <source>
        <dbReference type="Google" id="ProtNLM"/>
    </source>
</evidence>